<dbReference type="Pfam" id="PF00353">
    <property type="entry name" value="HemolysinCabind"/>
    <property type="match status" value="3"/>
</dbReference>
<dbReference type="NCBIfam" id="TIGR01965">
    <property type="entry name" value="VCBS_repeat"/>
    <property type="match status" value="4"/>
</dbReference>
<dbReference type="OrthoDB" id="487391at2"/>
<dbReference type="Pfam" id="PF17803">
    <property type="entry name" value="Cadherin_4"/>
    <property type="match status" value="2"/>
</dbReference>
<name>A0A2T1LT24_9CHRO</name>
<dbReference type="InterPro" id="IPR001343">
    <property type="entry name" value="Hemolysn_Ca-bd"/>
</dbReference>
<proteinExistence type="predicted"/>
<keyword evidence="5" id="KW-1185">Reference proteome</keyword>
<dbReference type="Proteomes" id="UP000239001">
    <property type="component" value="Unassembled WGS sequence"/>
</dbReference>
<dbReference type="InterPro" id="IPR011049">
    <property type="entry name" value="Serralysin-like_metalloprot_C"/>
</dbReference>
<dbReference type="InterPro" id="IPR013517">
    <property type="entry name" value="FG-GAP"/>
</dbReference>
<dbReference type="InterPro" id="IPR040853">
    <property type="entry name" value="RapA2_cadherin-like"/>
</dbReference>
<evidence type="ECO:0000256" key="1">
    <source>
        <dbReference type="ARBA" id="ARBA00022729"/>
    </source>
</evidence>
<organism evidence="4 5">
    <name type="scientific">Aphanothece hegewaldii CCALA 016</name>
    <dbReference type="NCBI Taxonomy" id="2107694"/>
    <lineage>
        <taxon>Bacteria</taxon>
        <taxon>Bacillati</taxon>
        <taxon>Cyanobacteriota</taxon>
        <taxon>Cyanophyceae</taxon>
        <taxon>Oscillatoriophycideae</taxon>
        <taxon>Chroococcales</taxon>
        <taxon>Aphanothecaceae</taxon>
        <taxon>Aphanothece</taxon>
    </lineage>
</organism>
<dbReference type="InterPro" id="IPR013783">
    <property type="entry name" value="Ig-like_fold"/>
</dbReference>
<dbReference type="Gene3D" id="2.150.10.10">
    <property type="entry name" value="Serralysin-like metalloprotease, C-terminal"/>
    <property type="match status" value="2"/>
</dbReference>
<feature type="domain" description="RapA2 cadherin-like" evidence="3">
    <location>
        <begin position="773"/>
        <end position="846"/>
    </location>
</feature>
<sequence>MFMTFIERTETSNPFHTIDVGLLSTPTFADIDSDGDLDAVVGEGDGNLNYYLNTGTALAPVYTEQTGTSNPFHTIDVGFWSTPTFADIDSDGDLDAVVGESNGTLKYYLNTGTALAPFYTEQTGTSNPFNDIYVGSFIAPTLADIDSDGDLDAVVGALDGTLKYYLNTGTALAPFYTEQTGTSNPFNGIYVGSLSKPTLADLDGDGDLDAVVGELYGRLLYYKNTGTALAPVYRGQTGTSNPFNTIDVGSFSTPTFADIDSDGDLDAVVGEIDGNLNYFENIPTPKPVNFTQPPTSPFNGIYVGLSSAPTLADIDGDGDLDAVVGEYDGNLNYYKNTGTALAPVYTEQTGTSNPFNDIYVGLSSAPTLADIDGDGDLDAVVGEKYGTLKYYLNTGTALAPVYREQTGTSNPFNDINVGNYSTPTFADIDSDGDLDAVVGASDGTLKYYKNTGTALAPVYREQTGTSNPFNDINVGYFNKPTLADIDSDGDLDAVVGELYGRLLYYKNTGTALAPVYREQTGTSNPFNGIDVVNYSKPTFADIDSDGDLDAVVGAGGGTLKYYLNNQVPVAVNDSATTNEDTAVTTGDVLLNDSEPDGESLSITQVNGTAITVGSPRTLPSGALLTLNANNTFTFNPNGQYNSMTAGLVSNPSFTYTISDGKGGTATATVTMTINGVNDVATITGTLSTSVTEYTTNPNLTATGTLTVTDPDTGENQFSTTVVPVGSPLGSLSITSAGAYTYTVVNSAVQYLGAGITKTETFTVKSIDGTATQNITVSITGVNDVATIAGTLSTSVTEDTTNPNLTATGSLTISDPDTGENQFSTTVVPVGSPLGSLSITSAGSYTYTVVNSAVQYLGAGGTKTETFTVSSVDGTTQNITVTINGVNDVATITGTSSASVTEDDSDPNLTATGTLTVTDPDTGENQFSTTVVPVGSPLGSLSITSAGSYTYTVVNSAVQYLNTGETKTETFTVSSIDGTTQDITITINGLDDNLSPVALDNTATAVVNFPINISVSTLLSNDTDADGDVLSITSISNITGGTATLNDNGTLLDKTDDFITYNPTSVGNFSLDYTVDDGNGGTDIGTVQITVSRELLGTNWADTLSGGAGDDIIKGLAGKDLVYGNSGNDRIEGGRGNDTIEGGDDDDFIQAGDGDDLLFGNGGNDTIYGGNGQDTSYGGDGDDFLFGQLGNNILVGGGGSDTLYGGSQVNQFVYQEMSDRGTAITGDKIYQFDHTQAQLILTELLDNIGYSGSNPVADGYLRLFQSGNSTLLQIDADGGANSFVRMATLYNTTATNFIIGTNVII</sequence>
<dbReference type="SUPFAM" id="SSF69318">
    <property type="entry name" value="Integrin alpha N-terminal domain"/>
    <property type="match status" value="2"/>
</dbReference>
<evidence type="ECO:0000259" key="3">
    <source>
        <dbReference type="Pfam" id="PF17803"/>
    </source>
</evidence>
<dbReference type="Gene3D" id="2.60.40.10">
    <property type="entry name" value="Immunoglobulins"/>
    <property type="match status" value="3"/>
</dbReference>
<dbReference type="InterPro" id="IPR010221">
    <property type="entry name" value="VCBS_dom"/>
</dbReference>
<dbReference type="InterPro" id="IPR018511">
    <property type="entry name" value="Hemolysin-typ_Ca-bd_CS"/>
</dbReference>
<evidence type="ECO:0000313" key="5">
    <source>
        <dbReference type="Proteomes" id="UP000239001"/>
    </source>
</evidence>
<evidence type="ECO:0000256" key="2">
    <source>
        <dbReference type="SAM" id="MobiDB-lite"/>
    </source>
</evidence>
<feature type="domain" description="RapA2 cadherin-like" evidence="3">
    <location>
        <begin position="877"/>
        <end position="950"/>
    </location>
</feature>
<dbReference type="PANTHER" id="PTHR44103:SF1">
    <property type="entry name" value="PROPROTEIN CONVERTASE P"/>
    <property type="match status" value="1"/>
</dbReference>
<gene>
    <name evidence="4" type="ORF">C7H19_20455</name>
</gene>
<dbReference type="Pfam" id="PF17963">
    <property type="entry name" value="Big_9"/>
    <property type="match status" value="2"/>
</dbReference>
<protein>
    <recommendedName>
        <fullName evidence="3">RapA2 cadherin-like domain-containing protein</fullName>
    </recommendedName>
</protein>
<keyword evidence="1" id="KW-0732">Signal</keyword>
<dbReference type="Pfam" id="PF13517">
    <property type="entry name" value="FG-GAP_3"/>
    <property type="match status" value="4"/>
</dbReference>
<reference evidence="4 5" key="2">
    <citation type="submission" date="2018-03" db="EMBL/GenBank/DDBJ databases">
        <authorList>
            <person name="Keele B.F."/>
        </authorList>
    </citation>
    <scope>NUCLEOTIDE SEQUENCE [LARGE SCALE GENOMIC DNA]</scope>
    <source>
        <strain evidence="4 5">CCALA 016</strain>
    </source>
</reference>
<dbReference type="PRINTS" id="PR00313">
    <property type="entry name" value="CABNDNGRPT"/>
</dbReference>
<feature type="region of interest" description="Disordered" evidence="2">
    <location>
        <begin position="896"/>
        <end position="923"/>
    </location>
</feature>
<accession>A0A2T1LT24</accession>
<feature type="compositionally biased region" description="Polar residues" evidence="2">
    <location>
        <begin position="906"/>
        <end position="923"/>
    </location>
</feature>
<dbReference type="PANTHER" id="PTHR44103">
    <property type="entry name" value="PROPROTEIN CONVERTASE P"/>
    <property type="match status" value="1"/>
</dbReference>
<comment type="caution">
    <text evidence="4">The sequence shown here is derived from an EMBL/GenBank/DDBJ whole genome shotgun (WGS) entry which is preliminary data.</text>
</comment>
<feature type="region of interest" description="Disordered" evidence="2">
    <location>
        <begin position="798"/>
        <end position="817"/>
    </location>
</feature>
<evidence type="ECO:0000313" key="4">
    <source>
        <dbReference type="EMBL" id="PSF33179.1"/>
    </source>
</evidence>
<dbReference type="InterPro" id="IPR028994">
    <property type="entry name" value="Integrin_alpha_N"/>
</dbReference>
<reference evidence="4 5" key="1">
    <citation type="submission" date="2018-03" db="EMBL/GenBank/DDBJ databases">
        <title>The ancient ancestry and fast evolution of plastids.</title>
        <authorList>
            <person name="Moore K.R."/>
            <person name="Magnabosco C."/>
            <person name="Momper L."/>
            <person name="Gold D.A."/>
            <person name="Bosak T."/>
            <person name="Fournier G.P."/>
        </authorList>
    </citation>
    <scope>NUCLEOTIDE SEQUENCE [LARGE SCALE GENOMIC DNA]</scope>
    <source>
        <strain evidence="4 5">CCALA 016</strain>
    </source>
</reference>
<dbReference type="EMBL" id="PXOH01000032">
    <property type="protein sequence ID" value="PSF33179.1"/>
    <property type="molecule type" value="Genomic_DNA"/>
</dbReference>
<dbReference type="Gene3D" id="2.130.10.130">
    <property type="entry name" value="Integrin alpha, N-terminal"/>
    <property type="match status" value="2"/>
</dbReference>
<dbReference type="SUPFAM" id="SSF51120">
    <property type="entry name" value="beta-Roll"/>
    <property type="match status" value="1"/>
</dbReference>
<dbReference type="PROSITE" id="PS00330">
    <property type="entry name" value="HEMOLYSIN_CALCIUM"/>
    <property type="match status" value="2"/>
</dbReference>
<dbReference type="GO" id="GO:0005509">
    <property type="term" value="F:calcium ion binding"/>
    <property type="evidence" value="ECO:0007669"/>
    <property type="project" value="InterPro"/>
</dbReference>